<protein>
    <recommendedName>
        <fullName evidence="3">histidine kinase</fullName>
        <ecNumber evidence="3">2.7.13.3</ecNumber>
    </recommendedName>
</protein>
<feature type="transmembrane region" description="Helical" evidence="10">
    <location>
        <begin position="41"/>
        <end position="61"/>
    </location>
</feature>
<dbReference type="Gene3D" id="3.30.565.10">
    <property type="entry name" value="Histidine kinase-like ATPase, C-terminal domain"/>
    <property type="match status" value="1"/>
</dbReference>
<evidence type="ECO:0000313" key="12">
    <source>
        <dbReference type="EMBL" id="MFD2414158.1"/>
    </source>
</evidence>
<dbReference type="Pfam" id="PF00512">
    <property type="entry name" value="HisKA"/>
    <property type="match status" value="1"/>
</dbReference>
<proteinExistence type="predicted"/>
<gene>
    <name evidence="12" type="ORF">ACFSX3_30315</name>
</gene>
<comment type="catalytic activity">
    <reaction evidence="1">
        <text>ATP + protein L-histidine = ADP + protein N-phospho-L-histidine.</text>
        <dbReference type="EC" id="2.7.13.3"/>
    </reaction>
</comment>
<dbReference type="RefSeq" id="WP_209994099.1">
    <property type="nucleotide sequence ID" value="NZ_JBHUKY010000081.1"/>
</dbReference>
<comment type="caution">
    <text evidence="12">The sequence shown here is derived from an EMBL/GenBank/DDBJ whole genome shotgun (WGS) entry which is preliminary data.</text>
</comment>
<dbReference type="InterPro" id="IPR004358">
    <property type="entry name" value="Sig_transdc_His_kin-like_C"/>
</dbReference>
<evidence type="ECO:0000256" key="1">
    <source>
        <dbReference type="ARBA" id="ARBA00000085"/>
    </source>
</evidence>
<dbReference type="PROSITE" id="PS50109">
    <property type="entry name" value="HIS_KIN"/>
    <property type="match status" value="1"/>
</dbReference>
<dbReference type="EC" id="2.7.13.3" evidence="3"/>
<keyword evidence="8" id="KW-0067">ATP-binding</keyword>
<dbReference type="InterPro" id="IPR036097">
    <property type="entry name" value="HisK_dim/P_sf"/>
</dbReference>
<sequence>MKRQERLPHNQLVNVAFAAAFTILVLVYVTCIILLEITGSSLLGFSLLFIICMLILGVAWYRSLRNMVTSFMGKVETLVDNATHGREPTYNYEETLLSSIEHKLMRYIEIARVNGQNLETEKNKIKELISDISHQTKTPLSNIMIYSQLLEESLVNDEHTLQLAVQVKKQSEKLDWLIQSLIKLSRLETGMISLRMEPCPVIRAVSEAVSQILIQAENSRITISINCEPHITACYDPKWTTEVLSNLLENAVKYSEPGGSIHITAEANEMFIRLDIADTGFGISQEELPQIFRRFYRGKNVRDAEGVGIGLFLAREIITAQGGHMKAASVPGQGTVFSIFLPLF</sequence>
<feature type="transmembrane region" description="Helical" evidence="10">
    <location>
        <begin position="12"/>
        <end position="35"/>
    </location>
</feature>
<keyword evidence="10" id="KW-0472">Membrane</keyword>
<accession>A0ABW5FGK9</accession>
<dbReference type="GO" id="GO:0016301">
    <property type="term" value="F:kinase activity"/>
    <property type="evidence" value="ECO:0007669"/>
    <property type="project" value="UniProtKB-KW"/>
</dbReference>
<dbReference type="PRINTS" id="PR00344">
    <property type="entry name" value="BCTRLSENSOR"/>
</dbReference>
<evidence type="ECO:0000256" key="4">
    <source>
        <dbReference type="ARBA" id="ARBA00022553"/>
    </source>
</evidence>
<dbReference type="Pfam" id="PF02518">
    <property type="entry name" value="HATPase_c"/>
    <property type="match status" value="1"/>
</dbReference>
<keyword evidence="13" id="KW-1185">Reference proteome</keyword>
<keyword evidence="9" id="KW-0902">Two-component regulatory system</keyword>
<dbReference type="InterPro" id="IPR050351">
    <property type="entry name" value="BphY/WalK/GraS-like"/>
</dbReference>
<keyword evidence="5" id="KW-0808">Transferase</keyword>
<dbReference type="SUPFAM" id="SSF47384">
    <property type="entry name" value="Homodimeric domain of signal transducing histidine kinase"/>
    <property type="match status" value="1"/>
</dbReference>
<keyword evidence="10" id="KW-0812">Transmembrane</keyword>
<keyword evidence="6" id="KW-0547">Nucleotide-binding</keyword>
<reference evidence="13" key="1">
    <citation type="journal article" date="2019" name="Int. J. Syst. Evol. Microbiol.">
        <title>The Global Catalogue of Microorganisms (GCM) 10K type strain sequencing project: providing services to taxonomists for standard genome sequencing and annotation.</title>
        <authorList>
            <consortium name="The Broad Institute Genomics Platform"/>
            <consortium name="The Broad Institute Genome Sequencing Center for Infectious Disease"/>
            <person name="Wu L."/>
            <person name="Ma J."/>
        </authorList>
    </citation>
    <scope>NUCLEOTIDE SEQUENCE [LARGE SCALE GENOMIC DNA]</scope>
    <source>
        <strain evidence="13">CCM 8725</strain>
    </source>
</reference>
<dbReference type="InterPro" id="IPR036890">
    <property type="entry name" value="HATPase_C_sf"/>
</dbReference>
<keyword evidence="7 12" id="KW-0418">Kinase</keyword>
<dbReference type="SMART" id="SM00388">
    <property type="entry name" value="HisKA"/>
    <property type="match status" value="1"/>
</dbReference>
<evidence type="ECO:0000256" key="5">
    <source>
        <dbReference type="ARBA" id="ARBA00022679"/>
    </source>
</evidence>
<organism evidence="12 13">
    <name type="scientific">Paenibacillus rhizoplanae</name>
    <dbReference type="NCBI Taxonomy" id="1917181"/>
    <lineage>
        <taxon>Bacteria</taxon>
        <taxon>Bacillati</taxon>
        <taxon>Bacillota</taxon>
        <taxon>Bacilli</taxon>
        <taxon>Bacillales</taxon>
        <taxon>Paenibacillaceae</taxon>
        <taxon>Paenibacillus</taxon>
    </lineage>
</organism>
<evidence type="ECO:0000256" key="7">
    <source>
        <dbReference type="ARBA" id="ARBA00022777"/>
    </source>
</evidence>
<evidence type="ECO:0000256" key="10">
    <source>
        <dbReference type="SAM" id="Phobius"/>
    </source>
</evidence>
<evidence type="ECO:0000256" key="9">
    <source>
        <dbReference type="ARBA" id="ARBA00023012"/>
    </source>
</evidence>
<comment type="subcellular location">
    <subcellularLocation>
        <location evidence="2">Membrane</location>
    </subcellularLocation>
</comment>
<dbReference type="CDD" id="cd00082">
    <property type="entry name" value="HisKA"/>
    <property type="match status" value="1"/>
</dbReference>
<dbReference type="InterPro" id="IPR003661">
    <property type="entry name" value="HisK_dim/P_dom"/>
</dbReference>
<dbReference type="PANTHER" id="PTHR45453">
    <property type="entry name" value="PHOSPHATE REGULON SENSOR PROTEIN PHOR"/>
    <property type="match status" value="1"/>
</dbReference>
<evidence type="ECO:0000256" key="6">
    <source>
        <dbReference type="ARBA" id="ARBA00022741"/>
    </source>
</evidence>
<dbReference type="Proteomes" id="UP001597448">
    <property type="component" value="Unassembled WGS sequence"/>
</dbReference>
<keyword evidence="10" id="KW-1133">Transmembrane helix</keyword>
<dbReference type="InterPro" id="IPR003594">
    <property type="entry name" value="HATPase_dom"/>
</dbReference>
<evidence type="ECO:0000256" key="2">
    <source>
        <dbReference type="ARBA" id="ARBA00004370"/>
    </source>
</evidence>
<dbReference type="EMBL" id="JBHUKY010000081">
    <property type="protein sequence ID" value="MFD2414158.1"/>
    <property type="molecule type" value="Genomic_DNA"/>
</dbReference>
<dbReference type="Gene3D" id="1.10.287.130">
    <property type="match status" value="1"/>
</dbReference>
<evidence type="ECO:0000313" key="13">
    <source>
        <dbReference type="Proteomes" id="UP001597448"/>
    </source>
</evidence>
<dbReference type="InterPro" id="IPR005467">
    <property type="entry name" value="His_kinase_dom"/>
</dbReference>
<dbReference type="SMART" id="SM00387">
    <property type="entry name" value="HATPase_c"/>
    <property type="match status" value="1"/>
</dbReference>
<dbReference type="SUPFAM" id="SSF55874">
    <property type="entry name" value="ATPase domain of HSP90 chaperone/DNA topoisomerase II/histidine kinase"/>
    <property type="match status" value="1"/>
</dbReference>
<feature type="domain" description="Histidine kinase" evidence="11">
    <location>
        <begin position="131"/>
        <end position="344"/>
    </location>
</feature>
<evidence type="ECO:0000256" key="8">
    <source>
        <dbReference type="ARBA" id="ARBA00022840"/>
    </source>
</evidence>
<keyword evidence="4" id="KW-0597">Phosphoprotein</keyword>
<evidence type="ECO:0000259" key="11">
    <source>
        <dbReference type="PROSITE" id="PS50109"/>
    </source>
</evidence>
<name>A0ABW5FGK9_9BACL</name>
<dbReference type="PANTHER" id="PTHR45453:SF1">
    <property type="entry name" value="PHOSPHATE REGULON SENSOR PROTEIN PHOR"/>
    <property type="match status" value="1"/>
</dbReference>
<evidence type="ECO:0000256" key="3">
    <source>
        <dbReference type="ARBA" id="ARBA00012438"/>
    </source>
</evidence>